<accession>A0A239BUB3</accession>
<dbReference type="Pfam" id="PF07568">
    <property type="entry name" value="HisKA_2"/>
    <property type="match status" value="1"/>
</dbReference>
<comment type="subcellular location">
    <subcellularLocation>
        <location evidence="2">Membrane</location>
    </subcellularLocation>
</comment>
<keyword evidence="5" id="KW-0808">Transferase</keyword>
<dbReference type="PANTHER" id="PTHR41523:SF8">
    <property type="entry name" value="ETHYLENE RESPONSE SENSOR PROTEIN"/>
    <property type="match status" value="1"/>
</dbReference>
<dbReference type="GO" id="GO:0005524">
    <property type="term" value="F:ATP binding"/>
    <property type="evidence" value="ECO:0007669"/>
    <property type="project" value="UniProtKB-KW"/>
</dbReference>
<evidence type="ECO:0000259" key="11">
    <source>
        <dbReference type="PROSITE" id="PS50112"/>
    </source>
</evidence>
<reference evidence="13 14" key="1">
    <citation type="submission" date="2017-06" db="EMBL/GenBank/DDBJ databases">
        <authorList>
            <person name="Kim H.J."/>
            <person name="Triplett B.A."/>
        </authorList>
    </citation>
    <scope>NUCLEOTIDE SEQUENCE [LARGE SCALE GENOMIC DNA]</scope>
    <source>
        <strain evidence="13 14">DSM 13116</strain>
    </source>
</reference>
<dbReference type="InterPro" id="IPR000014">
    <property type="entry name" value="PAS"/>
</dbReference>
<keyword evidence="9" id="KW-0472">Membrane</keyword>
<feature type="domain" description="Histidine kinase" evidence="10">
    <location>
        <begin position="671"/>
        <end position="863"/>
    </location>
</feature>
<sequence>MSTPAKADRPMLSIRQKLLFLVVLASLPALGLALYTGLHAERHALRDAELEAGRISRDLAQREQHLTAGARQFLATLARLPAVRRLDARACEPLFRELLAANPLYSDVVLANLSGDVLASASRTRTPVNLRDSAYFGRVLSSRFFAVGGYRKSRTTGHDVLVCGHPVFGQDGALAGVVSTGLKLDVFEEAARGISLPPGSTVFMVDHAGLRLFNRHFPDPRPGVYPRGEPVTERIWRHLSSGGGSFSDVGIDGRQRLFFVQRSRLADGEPPYLYVMATLVESEVRKGARAMLYWNLVSLSLAVALAAAAAWLTGRRVFAERIERLAGVAGSFARGDLSARAVVPGRKASRWPDELDMLARAVDRMGEELSRREAEREAVLERLARTQFAVDKAGDEIFWADTQGHLVYVNERAAKSLGYERQELVGRSVLDFDADHRPEHWRELLEHLSGQGPLTLETRHRHSSGAIVPKELTMSLVRAGGGDLVFGTGRDIRERKRNEAVLRSLLDDTATATGREFFETLTARLVAVLDLPAAFAGEYLDSPAGMVRPLALAVGGAIVPAGDFPLADSPGRDIPRDGFLLIEEEATLRFPKNPALAGQDIQGYLGVPILDAHGGKIGHLSVMSRQPMGADETLVAILRLFALRASAEILRLRAERGTLASLREKEVLLREIHHRVKNNMQIISSLLSLQARDIDDPAMQELVSVSRARIMSMALVHEDLYQSESLAQVDFRRYLERLADRVLSGMAGAGRVRFQLDLDELSLPVDQAVPLGLLCNELLTNALKHAFAETVSGMVTVTGRVADGLATLTVRDNGRGLPPDFDPECGGTLGMQLVWSLADQLHGQITAESNSGAVFTLRFPLRAERGVDAPAR</sequence>
<dbReference type="AlphaFoldDB" id="A0A239BUB3"/>
<feature type="transmembrane region" description="Helical" evidence="9">
    <location>
        <begin position="292"/>
        <end position="314"/>
    </location>
</feature>
<comment type="catalytic activity">
    <reaction evidence="1">
        <text>ATP + protein L-histidine = ADP + protein N-phospho-L-histidine.</text>
        <dbReference type="EC" id="2.7.13.3"/>
    </reaction>
</comment>
<dbReference type="GO" id="GO:0016020">
    <property type="term" value="C:membrane"/>
    <property type="evidence" value="ECO:0007669"/>
    <property type="project" value="UniProtKB-SubCell"/>
</dbReference>
<dbReference type="InterPro" id="IPR003594">
    <property type="entry name" value="HATPase_dom"/>
</dbReference>
<dbReference type="PANTHER" id="PTHR41523">
    <property type="entry name" value="TWO-COMPONENT SYSTEM SENSOR PROTEIN"/>
    <property type="match status" value="1"/>
</dbReference>
<evidence type="ECO:0000313" key="14">
    <source>
        <dbReference type="Proteomes" id="UP000198324"/>
    </source>
</evidence>
<dbReference type="NCBIfam" id="TIGR00229">
    <property type="entry name" value="sensory_box"/>
    <property type="match status" value="1"/>
</dbReference>
<dbReference type="InterPro" id="IPR005467">
    <property type="entry name" value="His_kinase_dom"/>
</dbReference>
<evidence type="ECO:0000259" key="12">
    <source>
        <dbReference type="PROSITE" id="PS50885"/>
    </source>
</evidence>
<dbReference type="Gene3D" id="3.30.450.20">
    <property type="entry name" value="PAS domain"/>
    <property type="match status" value="3"/>
</dbReference>
<dbReference type="InterPro" id="IPR035965">
    <property type="entry name" value="PAS-like_dom_sf"/>
</dbReference>
<dbReference type="SUPFAM" id="SSF55874">
    <property type="entry name" value="ATPase domain of HSP90 chaperone/DNA topoisomerase II/histidine kinase"/>
    <property type="match status" value="1"/>
</dbReference>
<keyword evidence="7" id="KW-0418">Kinase</keyword>
<dbReference type="Pfam" id="PF02518">
    <property type="entry name" value="HATPase_c"/>
    <property type="match status" value="1"/>
</dbReference>
<keyword evidence="9" id="KW-1133">Transmembrane helix</keyword>
<evidence type="ECO:0000256" key="5">
    <source>
        <dbReference type="ARBA" id="ARBA00022679"/>
    </source>
</evidence>
<dbReference type="PROSITE" id="PS50109">
    <property type="entry name" value="HIS_KIN"/>
    <property type="match status" value="1"/>
</dbReference>
<proteinExistence type="predicted"/>
<keyword evidence="4" id="KW-0597">Phosphoprotein</keyword>
<name>A0A239BUB3_9BACT</name>
<evidence type="ECO:0000256" key="4">
    <source>
        <dbReference type="ARBA" id="ARBA00022553"/>
    </source>
</evidence>
<protein>
    <recommendedName>
        <fullName evidence="3">histidine kinase</fullName>
        <ecNumber evidence="3">2.7.13.3</ecNumber>
    </recommendedName>
</protein>
<keyword evidence="6" id="KW-0547">Nucleotide-binding</keyword>
<evidence type="ECO:0000256" key="9">
    <source>
        <dbReference type="SAM" id="Phobius"/>
    </source>
</evidence>
<evidence type="ECO:0000256" key="7">
    <source>
        <dbReference type="ARBA" id="ARBA00022777"/>
    </source>
</evidence>
<evidence type="ECO:0000256" key="6">
    <source>
        <dbReference type="ARBA" id="ARBA00022741"/>
    </source>
</evidence>
<dbReference type="SMART" id="SM00091">
    <property type="entry name" value="PAS"/>
    <property type="match status" value="1"/>
</dbReference>
<feature type="domain" description="PAS" evidence="11">
    <location>
        <begin position="382"/>
        <end position="430"/>
    </location>
</feature>
<dbReference type="InterPro" id="IPR036890">
    <property type="entry name" value="HATPase_C_sf"/>
</dbReference>
<keyword evidence="9" id="KW-0812">Transmembrane</keyword>
<dbReference type="PROSITE" id="PS50112">
    <property type="entry name" value="PAS"/>
    <property type="match status" value="1"/>
</dbReference>
<dbReference type="CDD" id="cd06225">
    <property type="entry name" value="HAMP"/>
    <property type="match status" value="1"/>
</dbReference>
<dbReference type="SUPFAM" id="SSF55781">
    <property type="entry name" value="GAF domain-like"/>
    <property type="match status" value="1"/>
</dbReference>
<dbReference type="CDD" id="cd12914">
    <property type="entry name" value="PDC1_DGC_like"/>
    <property type="match status" value="1"/>
</dbReference>
<dbReference type="InterPro" id="IPR003660">
    <property type="entry name" value="HAMP_dom"/>
</dbReference>
<dbReference type="InterPro" id="IPR011495">
    <property type="entry name" value="Sig_transdc_His_kin_sub2_dim/P"/>
</dbReference>
<dbReference type="GO" id="GO:0007165">
    <property type="term" value="P:signal transduction"/>
    <property type="evidence" value="ECO:0007669"/>
    <property type="project" value="InterPro"/>
</dbReference>
<dbReference type="Proteomes" id="UP000198324">
    <property type="component" value="Unassembled WGS sequence"/>
</dbReference>
<dbReference type="Pfam" id="PF13426">
    <property type="entry name" value="PAS_9"/>
    <property type="match status" value="1"/>
</dbReference>
<dbReference type="OrthoDB" id="5342108at2"/>
<evidence type="ECO:0000256" key="8">
    <source>
        <dbReference type="ARBA" id="ARBA00022840"/>
    </source>
</evidence>
<keyword evidence="8" id="KW-0067">ATP-binding</keyword>
<gene>
    <name evidence="13" type="ORF">SAMN04488503_2764</name>
</gene>
<dbReference type="Gene3D" id="6.10.340.10">
    <property type="match status" value="1"/>
</dbReference>
<organism evidence="13 14">
    <name type="scientific">Humidesulfovibrio mexicanus</name>
    <dbReference type="NCBI Taxonomy" id="147047"/>
    <lineage>
        <taxon>Bacteria</taxon>
        <taxon>Pseudomonadati</taxon>
        <taxon>Thermodesulfobacteriota</taxon>
        <taxon>Desulfovibrionia</taxon>
        <taxon>Desulfovibrionales</taxon>
        <taxon>Desulfovibrionaceae</taxon>
        <taxon>Humidesulfovibrio</taxon>
    </lineage>
</organism>
<evidence type="ECO:0000256" key="3">
    <source>
        <dbReference type="ARBA" id="ARBA00012438"/>
    </source>
</evidence>
<dbReference type="SUPFAM" id="SSF55785">
    <property type="entry name" value="PYP-like sensor domain (PAS domain)"/>
    <property type="match status" value="1"/>
</dbReference>
<keyword evidence="14" id="KW-1185">Reference proteome</keyword>
<evidence type="ECO:0000256" key="2">
    <source>
        <dbReference type="ARBA" id="ARBA00004370"/>
    </source>
</evidence>
<dbReference type="CDD" id="cd00130">
    <property type="entry name" value="PAS"/>
    <property type="match status" value="1"/>
</dbReference>
<dbReference type="EC" id="2.7.13.3" evidence="3"/>
<evidence type="ECO:0000256" key="1">
    <source>
        <dbReference type="ARBA" id="ARBA00000085"/>
    </source>
</evidence>
<dbReference type="GO" id="GO:0004673">
    <property type="term" value="F:protein histidine kinase activity"/>
    <property type="evidence" value="ECO:0007669"/>
    <property type="project" value="UniProtKB-EC"/>
</dbReference>
<dbReference type="PROSITE" id="PS50885">
    <property type="entry name" value="HAMP"/>
    <property type="match status" value="1"/>
</dbReference>
<dbReference type="EMBL" id="FZOC01000006">
    <property type="protein sequence ID" value="SNS10644.1"/>
    <property type="molecule type" value="Genomic_DNA"/>
</dbReference>
<dbReference type="Gene3D" id="3.30.565.10">
    <property type="entry name" value="Histidine kinase-like ATPase, C-terminal domain"/>
    <property type="match status" value="1"/>
</dbReference>
<feature type="domain" description="HAMP" evidence="12">
    <location>
        <begin position="316"/>
        <end position="374"/>
    </location>
</feature>
<evidence type="ECO:0000259" key="10">
    <source>
        <dbReference type="PROSITE" id="PS50109"/>
    </source>
</evidence>
<evidence type="ECO:0000313" key="13">
    <source>
        <dbReference type="EMBL" id="SNS10644.1"/>
    </source>
</evidence>
<dbReference type="SMART" id="SM00387">
    <property type="entry name" value="HATPase_c"/>
    <property type="match status" value="1"/>
</dbReference>
<dbReference type="SMART" id="SM00304">
    <property type="entry name" value="HAMP"/>
    <property type="match status" value="1"/>
</dbReference>